<dbReference type="InterPro" id="IPR013974">
    <property type="entry name" value="SAF"/>
</dbReference>
<dbReference type="Proteomes" id="UP000198832">
    <property type="component" value="Unassembled WGS sequence"/>
</dbReference>
<dbReference type="RefSeq" id="WP_091121320.1">
    <property type="nucleotide sequence ID" value="NZ_FOLB01000003.1"/>
</dbReference>
<dbReference type="AlphaFoldDB" id="A0A1I1G3Q2"/>
<dbReference type="OrthoDB" id="5182178at2"/>
<dbReference type="CDD" id="cd11614">
    <property type="entry name" value="SAF_CpaB_FlgA_like"/>
    <property type="match status" value="1"/>
</dbReference>
<dbReference type="EMBL" id="FOLB01000003">
    <property type="protein sequence ID" value="SFC06131.1"/>
    <property type="molecule type" value="Genomic_DNA"/>
</dbReference>
<reference evidence="2 3" key="1">
    <citation type="submission" date="2016-10" db="EMBL/GenBank/DDBJ databases">
        <authorList>
            <person name="de Groot N.N."/>
        </authorList>
    </citation>
    <scope>NUCLEOTIDE SEQUENCE [LARGE SCALE GENOMIC DNA]</scope>
    <source>
        <strain evidence="2 3">CGMCC 1.7056</strain>
    </source>
</reference>
<name>A0A1I1G3Q2_9ACTN</name>
<dbReference type="InterPro" id="IPR017592">
    <property type="entry name" value="Pilus_assmbl_Flp-typ_CpaB"/>
</dbReference>
<dbReference type="Pfam" id="PF16976">
    <property type="entry name" value="RcpC"/>
    <property type="match status" value="1"/>
</dbReference>
<evidence type="ECO:0000259" key="1">
    <source>
        <dbReference type="SMART" id="SM00858"/>
    </source>
</evidence>
<dbReference type="SMART" id="SM00858">
    <property type="entry name" value="SAF"/>
    <property type="match status" value="1"/>
</dbReference>
<gene>
    <name evidence="2" type="ORF">SAMN04487968_103240</name>
</gene>
<proteinExistence type="predicted"/>
<keyword evidence="3" id="KW-1185">Reference proteome</keyword>
<accession>A0A1I1G3Q2</accession>
<evidence type="ECO:0000313" key="2">
    <source>
        <dbReference type="EMBL" id="SFC06131.1"/>
    </source>
</evidence>
<dbReference type="InterPro" id="IPR031571">
    <property type="entry name" value="RcpC_dom"/>
</dbReference>
<evidence type="ECO:0000313" key="3">
    <source>
        <dbReference type="Proteomes" id="UP000198832"/>
    </source>
</evidence>
<dbReference type="NCBIfam" id="TIGR03177">
    <property type="entry name" value="pilus_cpaB"/>
    <property type="match status" value="1"/>
</dbReference>
<protein>
    <submittedName>
        <fullName evidence="2">Pilus assembly protein CpaB</fullName>
    </submittedName>
</protein>
<sequence>MERRRILVVAAALVAAIGAVLVFMYVRGADARAQDQFETTDVLVAAQPIEAGEKIDEASSAGKIVKKAVTNSSLVPGYQVDLSTLTGKVALTPIYPDEQIIGSKFGDTAAPTSSLRIPDDKIAISVNLTDPARVAGFVDPGSKVAIFLNGTDAKQGTPFTQLLLPEVTVIGVGSTTPVSTTTTDETGAQTTEQLPRTLLTLALNQTDAQKVLFSQGNGELAFALLPADGKAEIKPGARTDFDNLFG</sequence>
<feature type="domain" description="SAF" evidence="1">
    <location>
        <begin position="40"/>
        <end position="106"/>
    </location>
</feature>
<organism evidence="2 3">
    <name type="scientific">Nocardioides terrae</name>
    <dbReference type="NCBI Taxonomy" id="574651"/>
    <lineage>
        <taxon>Bacteria</taxon>
        <taxon>Bacillati</taxon>
        <taxon>Actinomycetota</taxon>
        <taxon>Actinomycetes</taxon>
        <taxon>Propionibacteriales</taxon>
        <taxon>Nocardioidaceae</taxon>
        <taxon>Nocardioides</taxon>
    </lineage>
</organism>
<dbReference type="Pfam" id="PF08666">
    <property type="entry name" value="SAF"/>
    <property type="match status" value="1"/>
</dbReference>
<dbReference type="STRING" id="574651.SAMN04487968_103240"/>